<evidence type="ECO:0000256" key="1">
    <source>
        <dbReference type="SAM" id="Phobius"/>
    </source>
</evidence>
<accession>A0A8T2NZX3</accession>
<feature type="transmembrane region" description="Helical" evidence="1">
    <location>
        <begin position="46"/>
        <end position="65"/>
    </location>
</feature>
<evidence type="ECO:0000313" key="2">
    <source>
        <dbReference type="EMBL" id="KAG9346673.1"/>
    </source>
</evidence>
<dbReference type="EMBL" id="JAFBMS010000015">
    <property type="protein sequence ID" value="KAG9346673.1"/>
    <property type="molecule type" value="Genomic_DNA"/>
</dbReference>
<sequence>MTVIGGTDAMAGAKATHVLSLFWHSETHITPLQSLPGNPKVKMKEGASLIILGALLAVAVLVHSIEKDEDAEGSGCHDAYHHARGTAGLPEHLYSTGRASLRGCWVGCGHMVEIGRIGYSRDVPVPPTLLGVMGGGHGWQQHLVAVVHFASRDATTAAAATRLVPGQLVRVSSGGGGGWGAMGIGGPGEMAVTGVLNPALHCRGRWQDRPIGYMGGIFVIVLIIRLVLLVQGAGGAAVGQCQGFFGGFKQGEEGAAQFFVLDWFDPTAALTCVTLSLMVGERCLRVVVVAMVVVVSMIVVDMSARGVVEVVSVVRTDGTSPTSLRFPSTCTLGSPSAASFSTCSPL</sequence>
<keyword evidence="3" id="KW-1185">Reference proteome</keyword>
<keyword evidence="1" id="KW-1133">Transmembrane helix</keyword>
<keyword evidence="1" id="KW-0812">Transmembrane</keyword>
<dbReference type="Proteomes" id="UP000824540">
    <property type="component" value="Unassembled WGS sequence"/>
</dbReference>
<feature type="transmembrane region" description="Helical" evidence="1">
    <location>
        <begin position="211"/>
        <end position="230"/>
    </location>
</feature>
<organism evidence="2 3">
    <name type="scientific">Albula glossodonta</name>
    <name type="common">roundjaw bonefish</name>
    <dbReference type="NCBI Taxonomy" id="121402"/>
    <lineage>
        <taxon>Eukaryota</taxon>
        <taxon>Metazoa</taxon>
        <taxon>Chordata</taxon>
        <taxon>Craniata</taxon>
        <taxon>Vertebrata</taxon>
        <taxon>Euteleostomi</taxon>
        <taxon>Actinopterygii</taxon>
        <taxon>Neopterygii</taxon>
        <taxon>Teleostei</taxon>
        <taxon>Albuliformes</taxon>
        <taxon>Albulidae</taxon>
        <taxon>Albula</taxon>
    </lineage>
</organism>
<name>A0A8T2NZX3_9TELE</name>
<evidence type="ECO:0000313" key="3">
    <source>
        <dbReference type="Proteomes" id="UP000824540"/>
    </source>
</evidence>
<dbReference type="AlphaFoldDB" id="A0A8T2NZX3"/>
<gene>
    <name evidence="2" type="ORF">JZ751_006985</name>
</gene>
<comment type="caution">
    <text evidence="2">The sequence shown here is derived from an EMBL/GenBank/DDBJ whole genome shotgun (WGS) entry which is preliminary data.</text>
</comment>
<feature type="transmembrane region" description="Helical" evidence="1">
    <location>
        <begin position="284"/>
        <end position="300"/>
    </location>
</feature>
<proteinExistence type="predicted"/>
<protein>
    <submittedName>
        <fullName evidence="2">Uncharacterized protein</fullName>
    </submittedName>
</protein>
<keyword evidence="1" id="KW-0472">Membrane</keyword>
<reference evidence="2" key="1">
    <citation type="thesis" date="2021" institute="BYU ScholarsArchive" country="Provo, UT, USA">
        <title>Applications of and Algorithms for Genome Assembly and Genomic Analyses with an Emphasis on Marine Teleosts.</title>
        <authorList>
            <person name="Pickett B.D."/>
        </authorList>
    </citation>
    <scope>NUCLEOTIDE SEQUENCE</scope>
    <source>
        <strain evidence="2">HI-2016</strain>
    </source>
</reference>